<feature type="domain" description="Response regulatory" evidence="9">
    <location>
        <begin position="3"/>
        <end position="117"/>
    </location>
</feature>
<dbReference type="GO" id="GO:0006355">
    <property type="term" value="P:regulation of DNA-templated transcription"/>
    <property type="evidence" value="ECO:0007669"/>
    <property type="project" value="InterPro"/>
</dbReference>
<dbReference type="PROSITE" id="PS50110">
    <property type="entry name" value="RESPONSE_REGULATORY"/>
    <property type="match status" value="1"/>
</dbReference>
<dbReference type="SUPFAM" id="SSF46689">
    <property type="entry name" value="Homeodomain-like"/>
    <property type="match status" value="1"/>
</dbReference>
<dbReference type="InterPro" id="IPR011006">
    <property type="entry name" value="CheY-like_superfamily"/>
</dbReference>
<dbReference type="FunFam" id="3.40.50.300:FF:000006">
    <property type="entry name" value="DNA-binding transcriptional regulator NtrC"/>
    <property type="match status" value="1"/>
</dbReference>
<dbReference type="Pfam" id="PF00072">
    <property type="entry name" value="Response_reg"/>
    <property type="match status" value="1"/>
</dbReference>
<proteinExistence type="predicted"/>
<keyword evidence="2" id="KW-0067">ATP-binding</keyword>
<dbReference type="Proteomes" id="UP000503840">
    <property type="component" value="Unassembled WGS sequence"/>
</dbReference>
<accession>A0A7J0BJL2</accession>
<evidence type="ECO:0000259" key="8">
    <source>
        <dbReference type="PROSITE" id="PS50045"/>
    </source>
</evidence>
<dbReference type="Gene3D" id="1.10.8.60">
    <property type="match status" value="1"/>
</dbReference>
<evidence type="ECO:0000256" key="4">
    <source>
        <dbReference type="ARBA" id="ARBA00023125"/>
    </source>
</evidence>
<organism evidence="10 11">
    <name type="scientific">Desulfovibrio subterraneus</name>
    <dbReference type="NCBI Taxonomy" id="2718620"/>
    <lineage>
        <taxon>Bacteria</taxon>
        <taxon>Pseudomonadati</taxon>
        <taxon>Thermodesulfobacteriota</taxon>
        <taxon>Desulfovibrionia</taxon>
        <taxon>Desulfovibrionales</taxon>
        <taxon>Desulfovibrionaceae</taxon>
        <taxon>Desulfovibrio</taxon>
    </lineage>
</organism>
<gene>
    <name evidence="10" type="ORF">DSM101010T_22920</name>
</gene>
<dbReference type="PROSITE" id="PS00676">
    <property type="entry name" value="SIGMA54_INTERACT_2"/>
    <property type="match status" value="1"/>
</dbReference>
<keyword evidence="5" id="KW-0804">Transcription</keyword>
<evidence type="ECO:0000256" key="5">
    <source>
        <dbReference type="ARBA" id="ARBA00023163"/>
    </source>
</evidence>
<feature type="region of interest" description="Disordered" evidence="7">
    <location>
        <begin position="393"/>
        <end position="431"/>
    </location>
</feature>
<evidence type="ECO:0000256" key="6">
    <source>
        <dbReference type="PROSITE-ProRule" id="PRU00169"/>
    </source>
</evidence>
<name>A0A7J0BJL2_9BACT</name>
<keyword evidence="4" id="KW-0238">DNA-binding</keyword>
<dbReference type="Gene3D" id="3.40.50.300">
    <property type="entry name" value="P-loop containing nucleotide triphosphate hydrolases"/>
    <property type="match status" value="1"/>
</dbReference>
<evidence type="ECO:0000256" key="7">
    <source>
        <dbReference type="SAM" id="MobiDB-lite"/>
    </source>
</evidence>
<evidence type="ECO:0000313" key="10">
    <source>
        <dbReference type="EMBL" id="GFM33927.1"/>
    </source>
</evidence>
<dbReference type="Pfam" id="PF00158">
    <property type="entry name" value="Sigma54_activat"/>
    <property type="match status" value="1"/>
</dbReference>
<dbReference type="SMART" id="SM00448">
    <property type="entry name" value="REC"/>
    <property type="match status" value="1"/>
</dbReference>
<protein>
    <submittedName>
        <fullName evidence="10">Fis family transcriptional regulator</fullName>
    </submittedName>
</protein>
<dbReference type="PROSITE" id="PS50045">
    <property type="entry name" value="SIGMA54_INTERACT_4"/>
    <property type="match status" value="1"/>
</dbReference>
<keyword evidence="1" id="KW-0547">Nucleotide-binding</keyword>
<dbReference type="SMART" id="SM00382">
    <property type="entry name" value="AAA"/>
    <property type="match status" value="1"/>
</dbReference>
<dbReference type="InterPro" id="IPR003593">
    <property type="entry name" value="AAA+_ATPase"/>
</dbReference>
<evidence type="ECO:0000256" key="2">
    <source>
        <dbReference type="ARBA" id="ARBA00022840"/>
    </source>
</evidence>
<dbReference type="PROSITE" id="PS00688">
    <property type="entry name" value="SIGMA54_INTERACT_3"/>
    <property type="match status" value="1"/>
</dbReference>
<dbReference type="SUPFAM" id="SSF52172">
    <property type="entry name" value="CheY-like"/>
    <property type="match status" value="1"/>
</dbReference>
<reference evidence="10 11" key="1">
    <citation type="submission" date="2020-05" db="EMBL/GenBank/DDBJ databases">
        <title>Draft genome sequence of Desulfovibrio sp. strain HN2T.</title>
        <authorList>
            <person name="Ueno A."/>
            <person name="Tamazawa S."/>
            <person name="Tamamura S."/>
            <person name="Murakami T."/>
            <person name="Kiyama T."/>
            <person name="Inomata H."/>
            <person name="Amano Y."/>
            <person name="Miyakawa K."/>
            <person name="Tamaki H."/>
            <person name="Naganuma T."/>
            <person name="Kaneko K."/>
        </authorList>
    </citation>
    <scope>NUCLEOTIDE SEQUENCE [LARGE SCALE GENOMIC DNA]</scope>
    <source>
        <strain evidence="10 11">HN2</strain>
    </source>
</reference>
<dbReference type="InterPro" id="IPR027417">
    <property type="entry name" value="P-loop_NTPase"/>
</dbReference>
<dbReference type="InterPro" id="IPR058031">
    <property type="entry name" value="AAA_lid_NorR"/>
</dbReference>
<dbReference type="PANTHER" id="PTHR32071">
    <property type="entry name" value="TRANSCRIPTIONAL REGULATORY PROTEIN"/>
    <property type="match status" value="1"/>
</dbReference>
<sequence length="474" mass="52012">MSKILIVDDELMVRTMLAEIAGSMGHEALSAPSIAQGLLLAAQSACDLVYLDVLLPDGNGLNHLPDFKQLPSQPEIIVITGFGDPDGAELAVRHGVWDYLQKPLMMDQVKLSLTRALAFRQQKENTNSVKTFLRPEIIGNSPALQTALGLAQEAASTSVNVLLQGETGTGKELFARAIHLNSRRRDKPFVTLDCASFTESLLESQLFGHVKGAFTGADRSREGLLTLAHGGTLFLDEIGDLPLPIQGAFLRALESKRFRPVGASREAESDFRLIAATNKDLHEMVRLDLFRSDLLYRLRGMTIPLPPLRERHGDIPLLITHYLDKHCARYGVCGKTPSEDFLEAVNTYDWPGNIRELVHALDRSCTASFDDPILFARQLPTEIRVQVARMSAGQNGSNGSHAASSPSVHSTPVPNDPQSMNAPVSLKEHRHETERQYLNDVLRHVSGSIPAAVEITGVSRGHLYELLKKHGITP</sequence>
<evidence type="ECO:0000256" key="3">
    <source>
        <dbReference type="ARBA" id="ARBA00023015"/>
    </source>
</evidence>
<feature type="compositionally biased region" description="Polar residues" evidence="7">
    <location>
        <begin position="393"/>
        <end position="422"/>
    </location>
</feature>
<dbReference type="Pfam" id="PF25601">
    <property type="entry name" value="AAA_lid_14"/>
    <property type="match status" value="1"/>
</dbReference>
<dbReference type="SUPFAM" id="SSF52540">
    <property type="entry name" value="P-loop containing nucleoside triphosphate hydrolases"/>
    <property type="match status" value="1"/>
</dbReference>
<comment type="caution">
    <text evidence="10">The sequence shown here is derived from an EMBL/GenBank/DDBJ whole genome shotgun (WGS) entry which is preliminary data.</text>
</comment>
<evidence type="ECO:0000313" key="11">
    <source>
        <dbReference type="Proteomes" id="UP000503840"/>
    </source>
</evidence>
<dbReference type="EMBL" id="BLVO01000013">
    <property type="protein sequence ID" value="GFM33927.1"/>
    <property type="molecule type" value="Genomic_DNA"/>
</dbReference>
<dbReference type="CDD" id="cd00009">
    <property type="entry name" value="AAA"/>
    <property type="match status" value="1"/>
</dbReference>
<keyword evidence="6" id="KW-0597">Phosphoprotein</keyword>
<dbReference type="GO" id="GO:0003677">
    <property type="term" value="F:DNA binding"/>
    <property type="evidence" value="ECO:0007669"/>
    <property type="project" value="UniProtKB-KW"/>
</dbReference>
<dbReference type="InterPro" id="IPR009057">
    <property type="entry name" value="Homeodomain-like_sf"/>
</dbReference>
<dbReference type="InterPro" id="IPR001789">
    <property type="entry name" value="Sig_transdc_resp-reg_receiver"/>
</dbReference>
<feature type="domain" description="Sigma-54 factor interaction" evidence="8">
    <location>
        <begin position="137"/>
        <end position="366"/>
    </location>
</feature>
<keyword evidence="11" id="KW-1185">Reference proteome</keyword>
<evidence type="ECO:0000259" key="9">
    <source>
        <dbReference type="PROSITE" id="PS50110"/>
    </source>
</evidence>
<dbReference type="InterPro" id="IPR002078">
    <property type="entry name" value="Sigma_54_int"/>
</dbReference>
<keyword evidence="3" id="KW-0805">Transcription regulation</keyword>
<dbReference type="InterPro" id="IPR025944">
    <property type="entry name" value="Sigma_54_int_dom_CS"/>
</dbReference>
<dbReference type="AlphaFoldDB" id="A0A7J0BJL2"/>
<dbReference type="Gene3D" id="3.40.50.2300">
    <property type="match status" value="1"/>
</dbReference>
<dbReference type="GO" id="GO:0005524">
    <property type="term" value="F:ATP binding"/>
    <property type="evidence" value="ECO:0007669"/>
    <property type="project" value="UniProtKB-KW"/>
</dbReference>
<evidence type="ECO:0000256" key="1">
    <source>
        <dbReference type="ARBA" id="ARBA00022741"/>
    </source>
</evidence>
<dbReference type="PANTHER" id="PTHR32071:SF113">
    <property type="entry name" value="ALGINATE BIOSYNTHESIS TRANSCRIPTIONAL REGULATORY PROTEIN ALGB"/>
    <property type="match status" value="1"/>
</dbReference>
<dbReference type="PROSITE" id="PS00675">
    <property type="entry name" value="SIGMA54_INTERACT_1"/>
    <property type="match status" value="1"/>
</dbReference>
<dbReference type="RefSeq" id="WP_174405571.1">
    <property type="nucleotide sequence ID" value="NZ_BLVO01000013.1"/>
</dbReference>
<feature type="modified residue" description="4-aspartylphosphate" evidence="6">
    <location>
        <position position="52"/>
    </location>
</feature>
<dbReference type="InterPro" id="IPR025662">
    <property type="entry name" value="Sigma_54_int_dom_ATP-bd_1"/>
</dbReference>
<dbReference type="Gene3D" id="1.10.10.60">
    <property type="entry name" value="Homeodomain-like"/>
    <property type="match status" value="1"/>
</dbReference>
<dbReference type="GO" id="GO:0000160">
    <property type="term" value="P:phosphorelay signal transduction system"/>
    <property type="evidence" value="ECO:0007669"/>
    <property type="project" value="InterPro"/>
</dbReference>
<dbReference type="InterPro" id="IPR025943">
    <property type="entry name" value="Sigma_54_int_dom_ATP-bd_2"/>
</dbReference>